<dbReference type="STRING" id="1423758.FC41_GL001424"/>
<evidence type="ECO:0000313" key="2">
    <source>
        <dbReference type="EMBL" id="CCI81141.1"/>
    </source>
</evidence>
<dbReference type="RefSeq" id="WP_008469782.1">
    <property type="nucleotide sequence ID" value="NZ_AYZP01000003.1"/>
</dbReference>
<proteinExistence type="predicted"/>
<gene>
    <name evidence="2" type="ORF">BN55_06175</name>
</gene>
<dbReference type="GeneID" id="82846418"/>
<dbReference type="OrthoDB" id="2323127at2"/>
<name>I7JUA3_9LACO</name>
<organism evidence="2 3">
    <name type="scientific">Lactobacillus hominis DSM 23910 = CRBIP 24.179</name>
    <dbReference type="NCBI Taxonomy" id="1423758"/>
    <lineage>
        <taxon>Bacteria</taxon>
        <taxon>Bacillati</taxon>
        <taxon>Bacillota</taxon>
        <taxon>Bacilli</taxon>
        <taxon>Lactobacillales</taxon>
        <taxon>Lactobacillaceae</taxon>
        <taxon>Lactobacillus</taxon>
    </lineage>
</organism>
<accession>I7JUA3</accession>
<feature type="signal peptide" evidence="1">
    <location>
        <begin position="1"/>
        <end position="26"/>
    </location>
</feature>
<dbReference type="EMBL" id="CAKE01000002">
    <property type="protein sequence ID" value="CCI81141.1"/>
    <property type="molecule type" value="Genomic_DNA"/>
</dbReference>
<dbReference type="AlphaFoldDB" id="I7JUA3"/>
<evidence type="ECO:0000313" key="3">
    <source>
        <dbReference type="Proteomes" id="UP000009320"/>
    </source>
</evidence>
<reference evidence="2 3" key="1">
    <citation type="submission" date="2012-06" db="EMBL/GenBank/DDBJ databases">
        <title>Draft Genome Sequence of Lactobacillus hominis Strain CRBIP 24.179T, isolated from human intestine.</title>
        <authorList>
            <person name="Cousin S."/>
            <person name="Ma L."/>
            <person name="Bizet C."/>
            <person name="Loux V."/>
            <person name="Bouchier C."/>
            <person name="Clermont D."/>
            <person name="Creno S."/>
        </authorList>
    </citation>
    <scope>NUCLEOTIDE SEQUENCE [LARGE SCALE GENOMIC DNA]</scope>
    <source>
        <strain evidence="3">CRBIP 24.179T</strain>
    </source>
</reference>
<feature type="chain" id="PRO_5009961809" evidence="1">
    <location>
        <begin position="27"/>
        <end position="80"/>
    </location>
</feature>
<evidence type="ECO:0000256" key="1">
    <source>
        <dbReference type="SAM" id="SignalP"/>
    </source>
</evidence>
<keyword evidence="3" id="KW-1185">Reference proteome</keyword>
<sequence>MKIKKYVLLGAATLAFAIINVNHVQAATVPQSSQQVSDNSLSQNDISEIDQYVNVKNNEFVLNIPENTNISVNKIRLAQQ</sequence>
<comment type="caution">
    <text evidence="2">The sequence shown here is derived from an EMBL/GenBank/DDBJ whole genome shotgun (WGS) entry which is preliminary data.</text>
</comment>
<protein>
    <submittedName>
        <fullName evidence="2">Uncharacterized protein</fullName>
    </submittedName>
</protein>
<dbReference type="eggNOG" id="ENOG5032N0Y">
    <property type="taxonomic scope" value="Bacteria"/>
</dbReference>
<dbReference type="Proteomes" id="UP000009320">
    <property type="component" value="Unassembled WGS sequence"/>
</dbReference>
<keyword evidence="1" id="KW-0732">Signal</keyword>
<dbReference type="PATRIC" id="fig|1423758.3.peg.1440"/>